<dbReference type="Proteomes" id="UP000029878">
    <property type="component" value="Unassembled WGS sequence"/>
</dbReference>
<gene>
    <name evidence="3" type="ORF">LS81_003815</name>
</gene>
<protein>
    <submittedName>
        <fullName evidence="3">Uncharacterized protein</fullName>
    </submittedName>
</protein>
<evidence type="ECO:0000256" key="1">
    <source>
        <dbReference type="SAM" id="Coils"/>
    </source>
</evidence>
<evidence type="ECO:0000256" key="2">
    <source>
        <dbReference type="SAM" id="Phobius"/>
    </source>
</evidence>
<dbReference type="EMBL" id="JRPL02000006">
    <property type="protein sequence ID" value="TLD83681.1"/>
    <property type="molecule type" value="Genomic_DNA"/>
</dbReference>
<feature type="transmembrane region" description="Helical" evidence="2">
    <location>
        <begin position="566"/>
        <end position="585"/>
    </location>
</feature>
<name>A0A4U8SCF3_9HELI</name>
<feature type="coiled-coil region" evidence="1">
    <location>
        <begin position="489"/>
        <end position="566"/>
    </location>
</feature>
<reference evidence="3 4" key="1">
    <citation type="journal article" date="2014" name="Genome Announc.">
        <title>Draft genome sequences of eight enterohepatic helicobacter species isolated from both laboratory and wild rodents.</title>
        <authorList>
            <person name="Sheh A."/>
            <person name="Shen Z."/>
            <person name="Fox J.G."/>
        </authorList>
    </citation>
    <scope>NUCLEOTIDE SEQUENCE [LARGE SCALE GENOMIC DNA]</scope>
    <source>
        <strain evidence="3 4">ATCC 700114</strain>
    </source>
</reference>
<proteinExistence type="predicted"/>
<evidence type="ECO:0000313" key="4">
    <source>
        <dbReference type="Proteomes" id="UP000029878"/>
    </source>
</evidence>
<feature type="transmembrane region" description="Helical" evidence="2">
    <location>
        <begin position="597"/>
        <end position="616"/>
    </location>
</feature>
<keyword evidence="2" id="KW-0472">Membrane</keyword>
<accession>A0A4U8SCF3</accession>
<comment type="caution">
    <text evidence="3">The sequence shown here is derived from an EMBL/GenBank/DDBJ whole genome shotgun (WGS) entry which is preliminary data.</text>
</comment>
<keyword evidence="2" id="KW-0812">Transmembrane</keyword>
<organism evidence="3 4">
    <name type="scientific">Helicobacter trogontum</name>
    <dbReference type="NCBI Taxonomy" id="50960"/>
    <lineage>
        <taxon>Bacteria</taxon>
        <taxon>Pseudomonadati</taxon>
        <taxon>Campylobacterota</taxon>
        <taxon>Epsilonproteobacteria</taxon>
        <taxon>Campylobacterales</taxon>
        <taxon>Helicobacteraceae</taxon>
        <taxon>Helicobacter</taxon>
    </lineage>
</organism>
<evidence type="ECO:0000313" key="3">
    <source>
        <dbReference type="EMBL" id="TLD83681.1"/>
    </source>
</evidence>
<feature type="coiled-coil region" evidence="1">
    <location>
        <begin position="613"/>
        <end position="647"/>
    </location>
</feature>
<dbReference type="OrthoDB" id="7058283at2"/>
<dbReference type="RefSeq" id="WP_034344330.1">
    <property type="nucleotide sequence ID" value="NZ_JRPL02000006.1"/>
</dbReference>
<keyword evidence="1" id="KW-0175">Coiled coil</keyword>
<keyword evidence="2" id="KW-1133">Transmembrane helix</keyword>
<dbReference type="AlphaFoldDB" id="A0A4U8SCF3"/>
<sequence length="647" mass="76805">MEEKYQILSALAVFDSLRKQGKDLFEILDSFIVFIICDKNLNNFTSIEIYQCLKNEFEFDIPKAVVEQRLKVMKKNKKLQFDTNTKKFSNCNTNSDTQYIKNELRKVMHEEKTLIDQLHASLDSSILSDNKEKEVLSKELVNYFLGNTLNNYENDINKFIIKNMNNPLLSVISDGIIVYNALRYQDTFDNRRWEKLKIYINMEIIFHFMGYNGTFFNSIINELFDLIVEINRSKKVIYLYYTSREEQRIENFFNALINNKNIEDKEAAKTIRNRCGDDALKIIEEKIRLFDKLKENAILKKEIDEVDFNLEKNQQYNIASSNIKEKLPEIDDEKIEFLNKLNILRKNNEATIENSKYLFLTDENGYINISKYIKTTLKSKIPIAIQVMYLTNILWLRLGKFSKSNNKLLIFKPEVRARISIALNLHNHNIDLYNQLDKKIKEGMSEERAKKILAEIRLLDIKPEDIDENNIVSISNMSGVDLDYFIQQHNIKEEKINTMENKIEHLTNEVNGVNRDKSKLQKENEKLKQNNKNKDDEIKNYKYEKLEYKQQELKRNEKNLEKTKKIRIFMICVFFILLCICGYYIEKYEVLKPVWNLITNAIFLFLSNIIGNKIFFTNKIKEYQDNLEQLKEEIKNLKEDTKETSND</sequence>